<comment type="function">
    <text evidence="4">Functions in the N-end rule pathway of protein degradation where it conjugates Leu, Phe and, less efficiently, Met from aminoacyl-tRNAs to the N-termini of proteins containing an N-terminal arginine or lysine.</text>
</comment>
<keyword evidence="2 4" id="KW-0808">Transferase</keyword>
<dbReference type="Gene3D" id="3.40.630.70">
    <property type="entry name" value="Leucyl/phenylalanyl-tRNA-protein transferase, C-terminal domain"/>
    <property type="match status" value="1"/>
</dbReference>
<comment type="catalytic activity">
    <reaction evidence="4">
        <text>N-terminal L-lysyl-[protein] + L-leucyl-tRNA(Leu) = N-terminal L-leucyl-L-lysyl-[protein] + tRNA(Leu) + H(+)</text>
        <dbReference type="Rhea" id="RHEA:12340"/>
        <dbReference type="Rhea" id="RHEA-COMP:9613"/>
        <dbReference type="Rhea" id="RHEA-COMP:9622"/>
        <dbReference type="Rhea" id="RHEA-COMP:12670"/>
        <dbReference type="Rhea" id="RHEA-COMP:12671"/>
        <dbReference type="ChEBI" id="CHEBI:15378"/>
        <dbReference type="ChEBI" id="CHEBI:65249"/>
        <dbReference type="ChEBI" id="CHEBI:78442"/>
        <dbReference type="ChEBI" id="CHEBI:78494"/>
        <dbReference type="ChEBI" id="CHEBI:133043"/>
        <dbReference type="EC" id="2.3.2.6"/>
    </reaction>
</comment>
<dbReference type="GO" id="GO:0008914">
    <property type="term" value="F:leucyl-tRNA--protein transferase activity"/>
    <property type="evidence" value="ECO:0007669"/>
    <property type="project" value="UniProtKB-EC"/>
</dbReference>
<organism evidence="5 6">
    <name type="scientific">Parasphingorhabdus cellanae</name>
    <dbReference type="NCBI Taxonomy" id="2806553"/>
    <lineage>
        <taxon>Bacteria</taxon>
        <taxon>Pseudomonadati</taxon>
        <taxon>Pseudomonadota</taxon>
        <taxon>Alphaproteobacteria</taxon>
        <taxon>Sphingomonadales</taxon>
        <taxon>Sphingomonadaceae</taxon>
        <taxon>Parasphingorhabdus</taxon>
    </lineage>
</organism>
<comment type="catalytic activity">
    <reaction evidence="4">
        <text>L-phenylalanyl-tRNA(Phe) + an N-terminal L-alpha-aminoacyl-[protein] = an N-terminal L-phenylalanyl-L-alpha-aminoacyl-[protein] + tRNA(Phe)</text>
        <dbReference type="Rhea" id="RHEA:43632"/>
        <dbReference type="Rhea" id="RHEA-COMP:9668"/>
        <dbReference type="Rhea" id="RHEA-COMP:9699"/>
        <dbReference type="Rhea" id="RHEA-COMP:10636"/>
        <dbReference type="Rhea" id="RHEA-COMP:10637"/>
        <dbReference type="ChEBI" id="CHEBI:78442"/>
        <dbReference type="ChEBI" id="CHEBI:78531"/>
        <dbReference type="ChEBI" id="CHEBI:78597"/>
        <dbReference type="ChEBI" id="CHEBI:83561"/>
        <dbReference type="EC" id="2.3.2.6"/>
    </reaction>
</comment>
<evidence type="ECO:0000256" key="2">
    <source>
        <dbReference type="ARBA" id="ARBA00022679"/>
    </source>
</evidence>
<dbReference type="Pfam" id="PF03588">
    <property type="entry name" value="Leu_Phe_trans"/>
    <property type="match status" value="1"/>
</dbReference>
<keyword evidence="6" id="KW-1185">Reference proteome</keyword>
<comment type="similarity">
    <text evidence="4">Belongs to the L/F-transferase family.</text>
</comment>
<dbReference type="EMBL" id="CP071794">
    <property type="protein sequence ID" value="QTD54958.1"/>
    <property type="molecule type" value="Genomic_DNA"/>
</dbReference>
<dbReference type="PANTHER" id="PTHR30098">
    <property type="entry name" value="LEUCYL/PHENYLALANYL-TRNA--PROTEIN TRANSFERASE"/>
    <property type="match status" value="1"/>
</dbReference>
<evidence type="ECO:0000256" key="1">
    <source>
        <dbReference type="ARBA" id="ARBA00022490"/>
    </source>
</evidence>
<dbReference type="RefSeq" id="WP_207986787.1">
    <property type="nucleotide sequence ID" value="NZ_CP071794.1"/>
</dbReference>
<dbReference type="NCBIfam" id="TIGR00667">
    <property type="entry name" value="aat"/>
    <property type="match status" value="1"/>
</dbReference>
<name>A0ABX7T4P4_9SPHN</name>
<dbReference type="EC" id="2.3.2.6" evidence="4"/>
<dbReference type="HAMAP" id="MF_00688">
    <property type="entry name" value="Leu_Phe_trans"/>
    <property type="match status" value="1"/>
</dbReference>
<dbReference type="Proteomes" id="UP000663923">
    <property type="component" value="Chromosome"/>
</dbReference>
<dbReference type="InterPro" id="IPR004616">
    <property type="entry name" value="Leu/Phe-tRNA_Trfase"/>
</dbReference>
<dbReference type="SUPFAM" id="SSF55729">
    <property type="entry name" value="Acyl-CoA N-acyltransferases (Nat)"/>
    <property type="match status" value="1"/>
</dbReference>
<sequence length="285" mass="30350">MAIELELLLKAYASGIFPMADARDDPETFWVEPKTRAILPLDGFRMSRSLRKTIRSGRFEVTADTAFEDVIAICAESASDRRETWINKDIEEAFCRLHQRGHAHSVECWSMDEHGTKALVGGLYGLVIGGAFCGESMFSRARDASKVALAWLVARLIVGRFALLDCQFMTDHLASLGAIEISQQEYLEQLRAAQDYHSPAFSAIKSPIGSDDSTGGVSGTGRTVVGAGSGTGSTAFVAAPSFAALDVLLATLEDEDARGAVGLEASGGGASSPAKLIAQLLTQTS</sequence>
<protein>
    <recommendedName>
        <fullName evidence="4">Leucyl/phenylalanyl-tRNA--protein transferase</fullName>
        <ecNumber evidence="4">2.3.2.6</ecNumber>
    </recommendedName>
    <alternativeName>
        <fullName evidence="4">L/F-transferase</fullName>
    </alternativeName>
    <alternativeName>
        <fullName evidence="4">Leucyltransferase</fullName>
    </alternativeName>
    <alternativeName>
        <fullName evidence="4">Phenyalanyltransferase</fullName>
    </alternativeName>
</protein>
<keyword evidence="3 4" id="KW-0012">Acyltransferase</keyword>
<evidence type="ECO:0000313" key="6">
    <source>
        <dbReference type="Proteomes" id="UP000663923"/>
    </source>
</evidence>
<dbReference type="PANTHER" id="PTHR30098:SF2">
    <property type="entry name" value="LEUCYL_PHENYLALANYL-TRNA--PROTEIN TRANSFERASE"/>
    <property type="match status" value="1"/>
</dbReference>
<dbReference type="InterPro" id="IPR042203">
    <property type="entry name" value="Leu/Phe-tRNA_Trfase_C"/>
</dbReference>
<proteinExistence type="inferred from homology"/>
<comment type="catalytic activity">
    <reaction evidence="4">
        <text>N-terminal L-arginyl-[protein] + L-leucyl-tRNA(Leu) = N-terminal L-leucyl-L-arginyl-[protein] + tRNA(Leu) + H(+)</text>
        <dbReference type="Rhea" id="RHEA:50416"/>
        <dbReference type="Rhea" id="RHEA-COMP:9613"/>
        <dbReference type="Rhea" id="RHEA-COMP:9622"/>
        <dbReference type="Rhea" id="RHEA-COMP:12672"/>
        <dbReference type="Rhea" id="RHEA-COMP:12673"/>
        <dbReference type="ChEBI" id="CHEBI:15378"/>
        <dbReference type="ChEBI" id="CHEBI:64719"/>
        <dbReference type="ChEBI" id="CHEBI:78442"/>
        <dbReference type="ChEBI" id="CHEBI:78494"/>
        <dbReference type="ChEBI" id="CHEBI:133044"/>
        <dbReference type="EC" id="2.3.2.6"/>
    </reaction>
</comment>
<reference evidence="5 6" key="1">
    <citation type="submission" date="2021-03" db="EMBL/GenBank/DDBJ databases">
        <title>Complete genome of Parasphingorhabdus_sp.JHSY0214.</title>
        <authorList>
            <person name="Yoo J.H."/>
            <person name="Bae J.W."/>
        </authorList>
    </citation>
    <scope>NUCLEOTIDE SEQUENCE [LARGE SCALE GENOMIC DNA]</scope>
    <source>
        <strain evidence="5 6">JHSY0214</strain>
    </source>
</reference>
<dbReference type="InterPro" id="IPR016181">
    <property type="entry name" value="Acyl_CoA_acyltransferase"/>
</dbReference>
<comment type="subcellular location">
    <subcellularLocation>
        <location evidence="4">Cytoplasm</location>
    </subcellularLocation>
</comment>
<accession>A0ABX7T4P4</accession>
<evidence type="ECO:0000256" key="3">
    <source>
        <dbReference type="ARBA" id="ARBA00023315"/>
    </source>
</evidence>
<keyword evidence="1 4" id="KW-0963">Cytoplasm</keyword>
<evidence type="ECO:0000313" key="5">
    <source>
        <dbReference type="EMBL" id="QTD54958.1"/>
    </source>
</evidence>
<evidence type="ECO:0000256" key="4">
    <source>
        <dbReference type="HAMAP-Rule" id="MF_00688"/>
    </source>
</evidence>
<gene>
    <name evidence="4" type="primary">aat</name>
    <name evidence="5" type="ORF">J4G78_12000</name>
</gene>